<keyword evidence="3 6" id="KW-0812">Transmembrane</keyword>
<dbReference type="PANTHER" id="PTHR33452">
    <property type="entry name" value="OXIDOREDUCTASE CATD-RELATED"/>
    <property type="match status" value="1"/>
</dbReference>
<evidence type="ECO:0000256" key="6">
    <source>
        <dbReference type="SAM" id="Phobius"/>
    </source>
</evidence>
<evidence type="ECO:0000313" key="8">
    <source>
        <dbReference type="Proteomes" id="UP000001169"/>
    </source>
</evidence>
<evidence type="ECO:0000256" key="5">
    <source>
        <dbReference type="ARBA" id="ARBA00023136"/>
    </source>
</evidence>
<evidence type="ECO:0000256" key="1">
    <source>
        <dbReference type="ARBA" id="ARBA00004651"/>
    </source>
</evidence>
<dbReference type="eggNOG" id="arCOG02861">
    <property type="taxonomic scope" value="Archaea"/>
</dbReference>
<feature type="transmembrane region" description="Helical" evidence="6">
    <location>
        <begin position="44"/>
        <end position="64"/>
    </location>
</feature>
<dbReference type="PaxDb" id="272569-rrnAC0784"/>
<gene>
    <name evidence="7" type="primary">doxD1</name>
    <name evidence="7" type="ordered locus">rrnAC0784</name>
</gene>
<keyword evidence="4 6" id="KW-1133">Transmembrane helix</keyword>
<organism evidence="7 8">
    <name type="scientific">Haloarcula marismortui (strain ATCC 43049 / DSM 3752 / JCM 8966 / VKM B-1809)</name>
    <name type="common">Halobacterium marismortui</name>
    <dbReference type="NCBI Taxonomy" id="272569"/>
    <lineage>
        <taxon>Archaea</taxon>
        <taxon>Methanobacteriati</taxon>
        <taxon>Methanobacteriota</taxon>
        <taxon>Stenosarchaea group</taxon>
        <taxon>Halobacteria</taxon>
        <taxon>Halobacteriales</taxon>
        <taxon>Haloarculaceae</taxon>
        <taxon>Haloarcula</taxon>
    </lineage>
</organism>
<keyword evidence="2" id="KW-1003">Cell membrane</keyword>
<dbReference type="InterPro" id="IPR051907">
    <property type="entry name" value="DoxX-like_oxidoreductase"/>
</dbReference>
<dbReference type="EnsemblBacteria" id="AAV45772">
    <property type="protein sequence ID" value="AAV45772"/>
    <property type="gene ID" value="rrnAC0784"/>
</dbReference>
<evidence type="ECO:0000256" key="3">
    <source>
        <dbReference type="ARBA" id="ARBA00022692"/>
    </source>
</evidence>
<protein>
    <submittedName>
        <fullName evidence="7">Terminal quinol oxidase</fullName>
    </submittedName>
</protein>
<dbReference type="Proteomes" id="UP000001169">
    <property type="component" value="Chromosome I"/>
</dbReference>
<comment type="subcellular location">
    <subcellularLocation>
        <location evidence="1">Cell membrane</location>
        <topology evidence="1">Multi-pass membrane protein</topology>
    </subcellularLocation>
</comment>
<feature type="transmembrane region" description="Helical" evidence="6">
    <location>
        <begin position="118"/>
        <end position="147"/>
    </location>
</feature>
<dbReference type="PANTHER" id="PTHR33452:SF1">
    <property type="entry name" value="INNER MEMBRANE PROTEIN YPHA-RELATED"/>
    <property type="match status" value="1"/>
</dbReference>
<reference evidence="7 8" key="1">
    <citation type="journal article" date="2004" name="Genome Res.">
        <title>Genome sequence of Haloarcula marismortui: a halophilic archaeon from the Dead Sea.</title>
        <authorList>
            <person name="Baliga N.S."/>
            <person name="Bonneau R."/>
            <person name="Facciotti M.T."/>
            <person name="Pan M."/>
            <person name="Glusman G."/>
            <person name="Deutsch E.W."/>
            <person name="Shannon P."/>
            <person name="Chiu Y."/>
            <person name="Weng R.S."/>
            <person name="Gan R.R."/>
            <person name="Hung P."/>
            <person name="Date S.V."/>
            <person name="Marcotte E."/>
            <person name="Hood L."/>
            <person name="Ng W.V."/>
        </authorList>
    </citation>
    <scope>NUCLEOTIDE SEQUENCE [LARGE SCALE GENOMIC DNA]</scope>
    <source>
        <strain evidence="8">ATCC 43049 / DSM 3752 / JCM 8966 / VKM B-1809</strain>
    </source>
</reference>
<accession>Q5V3Y0</accession>
<dbReference type="AlphaFoldDB" id="Q5V3Y0"/>
<dbReference type="InterPro" id="IPR032808">
    <property type="entry name" value="DoxX"/>
</dbReference>
<keyword evidence="8" id="KW-1185">Reference proteome</keyword>
<dbReference type="GO" id="GO:0005886">
    <property type="term" value="C:plasma membrane"/>
    <property type="evidence" value="ECO:0007669"/>
    <property type="project" value="UniProtKB-SubCell"/>
</dbReference>
<dbReference type="EMBL" id="AY596297">
    <property type="protein sequence ID" value="AAV45772.1"/>
    <property type="molecule type" value="Genomic_DNA"/>
</dbReference>
<dbReference type="PATRIC" id="fig|272569.17.peg.1525"/>
<dbReference type="HOGENOM" id="CLU_124808_0_0_2"/>
<evidence type="ECO:0000313" key="7">
    <source>
        <dbReference type="EMBL" id="AAV45772.1"/>
    </source>
</evidence>
<evidence type="ECO:0000256" key="2">
    <source>
        <dbReference type="ARBA" id="ARBA00022475"/>
    </source>
</evidence>
<dbReference type="STRING" id="272569.rrnAC0784"/>
<proteinExistence type="predicted"/>
<dbReference type="KEGG" id="hma:rrnAC0784"/>
<sequence length="200" mass="22005">MGFHSVGTPSPLYATVVRNSICEVTQMSYQAANPLADDFELKLGGAWTAYWLAFLRVVTGWWFFHAGVTKLIEDGLAYSYGPMYLKQMTGTALGPIPVLMGEHLGWLIQAMVPLGETLIGLGLMVGALVRLASVFGVFFMSLFWIGNAGFGHGLVNSDFMGLLLFMTMIVLATGRYYGLDAIIEKTKLVKRHPKLRYLLG</sequence>
<dbReference type="Pfam" id="PF07681">
    <property type="entry name" value="DoxX"/>
    <property type="match status" value="1"/>
</dbReference>
<keyword evidence="5 6" id="KW-0472">Membrane</keyword>
<feature type="transmembrane region" description="Helical" evidence="6">
    <location>
        <begin position="159"/>
        <end position="178"/>
    </location>
</feature>
<evidence type="ECO:0000256" key="4">
    <source>
        <dbReference type="ARBA" id="ARBA00022989"/>
    </source>
</evidence>
<name>Q5V3Y0_HALMA</name>